<proteinExistence type="predicted"/>
<sequence length="56" mass="6113">MDEGHDRWEKPIVAGRAGTRKPHCGKKRVHGGPMRASGRDARAGTSRLKPLCHPAD</sequence>
<dbReference type="EMBL" id="JBHSGA010000017">
    <property type="protein sequence ID" value="MFC4527393.1"/>
    <property type="molecule type" value="Genomic_DNA"/>
</dbReference>
<accession>A0ABV9C3X7</accession>
<dbReference type="Proteomes" id="UP001595961">
    <property type="component" value="Unassembled WGS sequence"/>
</dbReference>
<evidence type="ECO:0000256" key="1">
    <source>
        <dbReference type="SAM" id="MobiDB-lite"/>
    </source>
</evidence>
<evidence type="ECO:0000313" key="3">
    <source>
        <dbReference type="Proteomes" id="UP001595961"/>
    </source>
</evidence>
<reference evidence="3" key="1">
    <citation type="journal article" date="2019" name="Int. J. Syst. Evol. Microbiol.">
        <title>The Global Catalogue of Microorganisms (GCM) 10K type strain sequencing project: providing services to taxonomists for standard genome sequencing and annotation.</title>
        <authorList>
            <consortium name="The Broad Institute Genomics Platform"/>
            <consortium name="The Broad Institute Genome Sequencing Center for Infectious Disease"/>
            <person name="Wu L."/>
            <person name="Ma J."/>
        </authorList>
    </citation>
    <scope>NUCLEOTIDE SEQUENCE [LARGE SCALE GENOMIC DNA]</scope>
    <source>
        <strain evidence="3">CCM 4481</strain>
    </source>
</reference>
<protein>
    <submittedName>
        <fullName evidence="2">Uncharacterized protein</fullName>
    </submittedName>
</protein>
<organism evidence="2 3">
    <name type="scientific">Dyella halodurans</name>
    <dbReference type="NCBI Taxonomy" id="1920171"/>
    <lineage>
        <taxon>Bacteria</taxon>
        <taxon>Pseudomonadati</taxon>
        <taxon>Pseudomonadota</taxon>
        <taxon>Gammaproteobacteria</taxon>
        <taxon>Lysobacterales</taxon>
        <taxon>Rhodanobacteraceae</taxon>
        <taxon>Dyella</taxon>
    </lineage>
</organism>
<feature type="region of interest" description="Disordered" evidence="1">
    <location>
        <begin position="1"/>
        <end position="56"/>
    </location>
</feature>
<feature type="compositionally biased region" description="Basic residues" evidence="1">
    <location>
        <begin position="18"/>
        <end position="30"/>
    </location>
</feature>
<keyword evidence="3" id="KW-1185">Reference proteome</keyword>
<evidence type="ECO:0000313" key="2">
    <source>
        <dbReference type="EMBL" id="MFC4527393.1"/>
    </source>
</evidence>
<name>A0ABV9C3X7_9GAMM</name>
<gene>
    <name evidence="2" type="ORF">ACFO5W_12180</name>
</gene>
<dbReference type="RefSeq" id="WP_266152168.1">
    <property type="nucleotide sequence ID" value="NZ_CP064028.1"/>
</dbReference>
<comment type="caution">
    <text evidence="2">The sequence shown here is derived from an EMBL/GenBank/DDBJ whole genome shotgun (WGS) entry which is preliminary data.</text>
</comment>
<feature type="compositionally biased region" description="Basic and acidic residues" evidence="1">
    <location>
        <begin position="1"/>
        <end position="10"/>
    </location>
</feature>